<sequence length="167" mass="18307">MSFVSIGDGVQLLQLAWNTLQGARQACGQYDALTREVASLHTVLQRVQRELVKGPESTANNERLQELHEHVAACSDTLRVMDAVLRKYNALSGTSAAPKRLWQKIRFGNGELKDLSAIRLQLSTHTAAIGMSLKLCVLGKLGEVEARLEGQEGDLRGIRSSIDWIAA</sequence>
<dbReference type="EMBL" id="QGMK01001250">
    <property type="protein sequence ID" value="TVY71376.1"/>
    <property type="molecule type" value="Genomic_DNA"/>
</dbReference>
<organism evidence="1 2">
    <name type="scientific">Lachnellula suecica</name>
    <dbReference type="NCBI Taxonomy" id="602035"/>
    <lineage>
        <taxon>Eukaryota</taxon>
        <taxon>Fungi</taxon>
        <taxon>Dikarya</taxon>
        <taxon>Ascomycota</taxon>
        <taxon>Pezizomycotina</taxon>
        <taxon>Leotiomycetes</taxon>
        <taxon>Helotiales</taxon>
        <taxon>Lachnaceae</taxon>
        <taxon>Lachnellula</taxon>
    </lineage>
</organism>
<protein>
    <recommendedName>
        <fullName evidence="3">Fungal N-terminal domain-containing protein</fullName>
    </recommendedName>
</protein>
<dbReference type="Proteomes" id="UP000469558">
    <property type="component" value="Unassembled WGS sequence"/>
</dbReference>
<comment type="caution">
    <text evidence="1">The sequence shown here is derived from an EMBL/GenBank/DDBJ whole genome shotgun (WGS) entry which is preliminary data.</text>
</comment>
<accession>A0A8T9BYU1</accession>
<feature type="non-terminal residue" evidence="1">
    <location>
        <position position="167"/>
    </location>
</feature>
<reference evidence="1 2" key="1">
    <citation type="submission" date="2018-05" db="EMBL/GenBank/DDBJ databases">
        <title>Genome sequencing and assembly of the regulated plant pathogen Lachnellula willkommii and related sister species for the development of diagnostic species identification markers.</title>
        <authorList>
            <person name="Giroux E."/>
            <person name="Bilodeau G."/>
        </authorList>
    </citation>
    <scope>NUCLEOTIDE SEQUENCE [LARGE SCALE GENOMIC DNA]</scope>
    <source>
        <strain evidence="1 2">CBS 268.59</strain>
    </source>
</reference>
<evidence type="ECO:0000313" key="1">
    <source>
        <dbReference type="EMBL" id="TVY71376.1"/>
    </source>
</evidence>
<dbReference type="AlphaFoldDB" id="A0A8T9BYU1"/>
<keyword evidence="2" id="KW-1185">Reference proteome</keyword>
<proteinExistence type="predicted"/>
<evidence type="ECO:0008006" key="3">
    <source>
        <dbReference type="Google" id="ProtNLM"/>
    </source>
</evidence>
<dbReference type="OrthoDB" id="7464126at2759"/>
<name>A0A8T9BYU1_9HELO</name>
<gene>
    <name evidence="1" type="ORF">LSUE1_G007717</name>
</gene>
<evidence type="ECO:0000313" key="2">
    <source>
        <dbReference type="Proteomes" id="UP000469558"/>
    </source>
</evidence>